<comment type="caution">
    <text evidence="3">The sequence shown here is derived from an EMBL/GenBank/DDBJ whole genome shotgun (WGS) entry which is preliminary data.</text>
</comment>
<accession>A0AAV4FV17</accession>
<dbReference type="EMBL" id="BMAT01004618">
    <property type="protein sequence ID" value="GFR77102.1"/>
    <property type="molecule type" value="Genomic_DNA"/>
</dbReference>
<reference evidence="3 4" key="1">
    <citation type="journal article" date="2021" name="Elife">
        <title>Chloroplast acquisition without the gene transfer in kleptoplastic sea slugs, Plakobranchus ocellatus.</title>
        <authorList>
            <person name="Maeda T."/>
            <person name="Takahashi S."/>
            <person name="Yoshida T."/>
            <person name="Shimamura S."/>
            <person name="Takaki Y."/>
            <person name="Nagai Y."/>
            <person name="Toyoda A."/>
            <person name="Suzuki Y."/>
            <person name="Arimoto A."/>
            <person name="Ishii H."/>
            <person name="Satoh N."/>
            <person name="Nishiyama T."/>
            <person name="Hasebe M."/>
            <person name="Maruyama T."/>
            <person name="Minagawa J."/>
            <person name="Obokata J."/>
            <person name="Shigenobu S."/>
        </authorList>
    </citation>
    <scope>NUCLEOTIDE SEQUENCE [LARGE SCALE GENOMIC DNA]</scope>
</reference>
<evidence type="ECO:0000313" key="4">
    <source>
        <dbReference type="Proteomes" id="UP000762676"/>
    </source>
</evidence>
<evidence type="ECO:0000313" key="3">
    <source>
        <dbReference type="EMBL" id="GFR77102.1"/>
    </source>
</evidence>
<feature type="region of interest" description="Disordered" evidence="1">
    <location>
        <begin position="1"/>
        <end position="100"/>
    </location>
</feature>
<evidence type="ECO:0000256" key="1">
    <source>
        <dbReference type="SAM" id="MobiDB-lite"/>
    </source>
</evidence>
<feature type="compositionally biased region" description="Polar residues" evidence="1">
    <location>
        <begin position="84"/>
        <end position="98"/>
    </location>
</feature>
<dbReference type="InterPro" id="IPR029526">
    <property type="entry name" value="PGBD"/>
</dbReference>
<name>A0AAV4FV17_9GAST</name>
<dbReference type="Pfam" id="PF13843">
    <property type="entry name" value="DDE_Tnp_1_7"/>
    <property type="match status" value="1"/>
</dbReference>
<organism evidence="3 4">
    <name type="scientific">Elysia marginata</name>
    <dbReference type="NCBI Taxonomy" id="1093978"/>
    <lineage>
        <taxon>Eukaryota</taxon>
        <taxon>Metazoa</taxon>
        <taxon>Spiralia</taxon>
        <taxon>Lophotrochozoa</taxon>
        <taxon>Mollusca</taxon>
        <taxon>Gastropoda</taxon>
        <taxon>Heterobranchia</taxon>
        <taxon>Euthyneura</taxon>
        <taxon>Panpulmonata</taxon>
        <taxon>Sacoglossa</taxon>
        <taxon>Placobranchoidea</taxon>
        <taxon>Plakobranchidae</taxon>
        <taxon>Elysia</taxon>
    </lineage>
</organism>
<dbReference type="Proteomes" id="UP000762676">
    <property type="component" value="Unassembled WGS sequence"/>
</dbReference>
<feature type="domain" description="PiggyBac transposable element-derived protein" evidence="2">
    <location>
        <begin position="139"/>
        <end position="476"/>
    </location>
</feature>
<gene>
    <name evidence="3" type="ORF">ElyMa_002229900</name>
</gene>
<sequence>MDRNLFESLNVPVDDDDDEGLSDEADMSDGEEWLPQDRDAVTRSNSDSSDSDDTDSAPVYTSMEPVVLDTQPSVSENESEHLTAASTLVEPSTCSPTTVLGKDKETAWSTHPFPEARTPSKNIVKLPKNRTPFTQHVLSPTDAFLLYINNKMIDDVVEFTNREGRRVKQTAWRDTDAIEMKAFIGCLVHIGAMRQSGSSLEFIFSAIEGNALVKASFSLKRFSNLLNHLRFDDKSTRTVRREKDSFAPIRDLWDSFHGNLAKFYSPGQSITVDEQLVPFRGRCKFIQYIPSKPDKYGIKIFWACDAETNYPLRGIPYLGRVTTSHQPRDRSVSVGASTVTSLTQDFHGSGRNVTCDNFFTDLNLAESLAKKKLTLVGTVKRNKTFLPKDFQEKKALELDASNFLFRQDTTLVSYQSKRNKNVILMSTMHNKPEVSENNGKPEIVLAYNKTKGGVDAMDQMAHAFTVKRKTKRWPLAHPFSVPAVDHELASPKLPGVHVLRLET</sequence>
<dbReference type="PANTHER" id="PTHR46599:SF6">
    <property type="entry name" value="DUAL SPECIFICITY PHOSPHATASE 26"/>
    <property type="match status" value="1"/>
</dbReference>
<evidence type="ECO:0000259" key="2">
    <source>
        <dbReference type="Pfam" id="PF13843"/>
    </source>
</evidence>
<dbReference type="PANTHER" id="PTHR46599">
    <property type="entry name" value="PIGGYBAC TRANSPOSABLE ELEMENT-DERIVED PROTEIN 4"/>
    <property type="match status" value="1"/>
</dbReference>
<dbReference type="AlphaFoldDB" id="A0AAV4FV17"/>
<protein>
    <submittedName>
        <fullName evidence="3">PiggyBac transposable element-derived protein 4</fullName>
    </submittedName>
</protein>
<feature type="compositionally biased region" description="Acidic residues" evidence="1">
    <location>
        <begin position="13"/>
        <end position="34"/>
    </location>
</feature>
<proteinExistence type="predicted"/>
<keyword evidence="4" id="KW-1185">Reference proteome</keyword>